<dbReference type="AlphaFoldDB" id="A0A0A9AWH5"/>
<reference evidence="1" key="1">
    <citation type="submission" date="2014-09" db="EMBL/GenBank/DDBJ databases">
        <authorList>
            <person name="Magalhaes I.L.F."/>
            <person name="Oliveira U."/>
            <person name="Santos F.R."/>
            <person name="Vidigal T.H.D.A."/>
            <person name="Brescovit A.D."/>
            <person name="Santos A.J."/>
        </authorList>
    </citation>
    <scope>NUCLEOTIDE SEQUENCE</scope>
    <source>
        <tissue evidence="1">Shoot tissue taken approximately 20 cm above the soil surface</tissue>
    </source>
</reference>
<accession>A0A0A9AWH5</accession>
<proteinExistence type="predicted"/>
<name>A0A0A9AWH5_ARUDO</name>
<organism evidence="1">
    <name type="scientific">Arundo donax</name>
    <name type="common">Giant reed</name>
    <name type="synonym">Donax arundinaceus</name>
    <dbReference type="NCBI Taxonomy" id="35708"/>
    <lineage>
        <taxon>Eukaryota</taxon>
        <taxon>Viridiplantae</taxon>
        <taxon>Streptophyta</taxon>
        <taxon>Embryophyta</taxon>
        <taxon>Tracheophyta</taxon>
        <taxon>Spermatophyta</taxon>
        <taxon>Magnoliopsida</taxon>
        <taxon>Liliopsida</taxon>
        <taxon>Poales</taxon>
        <taxon>Poaceae</taxon>
        <taxon>PACMAD clade</taxon>
        <taxon>Arundinoideae</taxon>
        <taxon>Arundineae</taxon>
        <taxon>Arundo</taxon>
    </lineage>
</organism>
<reference evidence="1" key="2">
    <citation type="journal article" date="2015" name="Data Brief">
        <title>Shoot transcriptome of the giant reed, Arundo donax.</title>
        <authorList>
            <person name="Barrero R.A."/>
            <person name="Guerrero F.D."/>
            <person name="Moolhuijzen P."/>
            <person name="Goolsby J.A."/>
            <person name="Tidwell J."/>
            <person name="Bellgard S.E."/>
            <person name="Bellgard M.I."/>
        </authorList>
    </citation>
    <scope>NUCLEOTIDE SEQUENCE</scope>
    <source>
        <tissue evidence="1">Shoot tissue taken approximately 20 cm above the soil surface</tissue>
    </source>
</reference>
<protein>
    <submittedName>
        <fullName evidence="1">Uncharacterized protein</fullName>
    </submittedName>
</protein>
<sequence length="48" mass="5398">MWQPSNLSETQKSRTLMSWVHTRTPCNPAIGLLPPSMLTSSPSWRTGQ</sequence>
<dbReference type="EMBL" id="GBRH01243682">
    <property type="protein sequence ID" value="JAD54213.1"/>
    <property type="molecule type" value="Transcribed_RNA"/>
</dbReference>
<evidence type="ECO:0000313" key="1">
    <source>
        <dbReference type="EMBL" id="JAD54213.1"/>
    </source>
</evidence>